<accession>I4EH07</accession>
<dbReference type="EMBL" id="CAGS01000215">
    <property type="protein sequence ID" value="CCF83969.1"/>
    <property type="molecule type" value="Genomic_DNA"/>
</dbReference>
<keyword evidence="3" id="KW-1185">Reference proteome</keyword>
<keyword evidence="1" id="KW-0812">Transmembrane</keyword>
<comment type="caution">
    <text evidence="2">The sequence shown here is derived from an EMBL/GenBank/DDBJ whole genome shotgun (WGS) entry which is preliminary data.</text>
</comment>
<name>I4EH07_9BACT</name>
<evidence type="ECO:0000313" key="2">
    <source>
        <dbReference type="EMBL" id="CCF83969.1"/>
    </source>
</evidence>
<proteinExistence type="predicted"/>
<keyword evidence="1" id="KW-1133">Transmembrane helix</keyword>
<keyword evidence="1" id="KW-0472">Membrane</keyword>
<dbReference type="AlphaFoldDB" id="I4EH07"/>
<reference evidence="2 3" key="1">
    <citation type="journal article" date="2012" name="ISME J.">
        <title>Nitrification expanded: discovery, physiology and genomics of a nitrite-oxidizing bacterium from the phylum Chloroflexi.</title>
        <authorList>
            <person name="Sorokin D.Y."/>
            <person name="Lucker S."/>
            <person name="Vejmelkova D."/>
            <person name="Kostrikina N.A."/>
            <person name="Kleerebezem R."/>
            <person name="Rijpstra W.I."/>
            <person name="Damste J.S."/>
            <person name="Le Paslier D."/>
            <person name="Muyzer G."/>
            <person name="Wagner M."/>
            <person name="van Loosdrecht M.C."/>
            <person name="Daims H."/>
        </authorList>
    </citation>
    <scope>NUCLEOTIDE SEQUENCE [LARGE SCALE GENOMIC DNA]</scope>
    <source>
        <strain evidence="3">none</strain>
    </source>
</reference>
<organism evidence="2 3">
    <name type="scientific">Nitrolancea hollandica Lb</name>
    <dbReference type="NCBI Taxonomy" id="1129897"/>
    <lineage>
        <taxon>Bacteria</taxon>
        <taxon>Pseudomonadati</taxon>
        <taxon>Thermomicrobiota</taxon>
        <taxon>Thermomicrobia</taxon>
        <taxon>Sphaerobacterales</taxon>
        <taxon>Sphaerobacterineae</taxon>
        <taxon>Sphaerobacteraceae</taxon>
        <taxon>Nitrolancea</taxon>
    </lineage>
</organism>
<protein>
    <submittedName>
        <fullName evidence="2">Uncharacterized protein</fullName>
    </submittedName>
</protein>
<dbReference type="Proteomes" id="UP000004221">
    <property type="component" value="Unassembled WGS sequence"/>
</dbReference>
<evidence type="ECO:0000256" key="1">
    <source>
        <dbReference type="SAM" id="Phobius"/>
    </source>
</evidence>
<evidence type="ECO:0000313" key="3">
    <source>
        <dbReference type="Proteomes" id="UP000004221"/>
    </source>
</evidence>
<feature type="transmembrane region" description="Helical" evidence="1">
    <location>
        <begin position="31"/>
        <end position="51"/>
    </location>
</feature>
<dbReference type="RefSeq" id="WP_008477751.1">
    <property type="nucleotide sequence ID" value="NZ_CAGS01000215.1"/>
</dbReference>
<sequence length="98" mass="10745">MARHSVIFALLSMTLLATAVGLAYLQLALPAVILGGLAFVLALAWFGSVLLREPAKSPAPSQVERRGIRDTLDRIRHALGMKYGVRKAISGRRRTPHW</sequence>
<gene>
    <name evidence="2" type="ORF">NITHO_2920011</name>
</gene>